<dbReference type="EMBL" id="CP039852">
    <property type="protein sequence ID" value="QCZ95193.1"/>
    <property type="molecule type" value="Genomic_DNA"/>
</dbReference>
<dbReference type="InterPro" id="IPR032710">
    <property type="entry name" value="NTF2-like_dom_sf"/>
</dbReference>
<dbReference type="Pfam" id="PF02810">
    <property type="entry name" value="SEC-C"/>
    <property type="match status" value="1"/>
</dbReference>
<protein>
    <recommendedName>
        <fullName evidence="1">YchJ-like middle NTF2-like domain-containing protein</fullName>
    </recommendedName>
</protein>
<dbReference type="OrthoDB" id="21421at2"/>
<evidence type="ECO:0000313" key="2">
    <source>
        <dbReference type="EMBL" id="QCZ95193.1"/>
    </source>
</evidence>
<dbReference type="SUPFAM" id="SSF103642">
    <property type="entry name" value="Sec-C motif"/>
    <property type="match status" value="1"/>
</dbReference>
<keyword evidence="3" id="KW-1185">Reference proteome</keyword>
<name>A0A5B7YIS6_9ALTE</name>
<dbReference type="Proteomes" id="UP000304912">
    <property type="component" value="Chromosome"/>
</dbReference>
<accession>A0A5B7YIS6</accession>
<evidence type="ECO:0000313" key="3">
    <source>
        <dbReference type="Proteomes" id="UP000304912"/>
    </source>
</evidence>
<feature type="domain" description="YchJ-like middle NTF2-like" evidence="1">
    <location>
        <begin position="27"/>
        <end position="121"/>
    </location>
</feature>
<dbReference type="SUPFAM" id="SSF54427">
    <property type="entry name" value="NTF2-like"/>
    <property type="match status" value="1"/>
</dbReference>
<dbReference type="InterPro" id="IPR004027">
    <property type="entry name" value="SEC_C_motif"/>
</dbReference>
<gene>
    <name evidence="2" type="ORF">FBQ74_09705</name>
</gene>
<organism evidence="2 3">
    <name type="scientific">Salinimonas iocasae</name>
    <dbReference type="NCBI Taxonomy" id="2572577"/>
    <lineage>
        <taxon>Bacteria</taxon>
        <taxon>Pseudomonadati</taxon>
        <taxon>Pseudomonadota</taxon>
        <taxon>Gammaproteobacteria</taxon>
        <taxon>Alteromonadales</taxon>
        <taxon>Alteromonadaceae</taxon>
        <taxon>Alteromonas/Salinimonas group</taxon>
        <taxon>Salinimonas</taxon>
    </lineage>
</organism>
<reference evidence="2 3" key="1">
    <citation type="submission" date="2019-04" db="EMBL/GenBank/DDBJ databases">
        <title>Salinimonas iocasae sp. nov., a halophilic bacterium isolated from the outer tube casing of tubeworms in Okinawa Trough.</title>
        <authorList>
            <person name="Zhang H."/>
            <person name="Wang H."/>
            <person name="Li C."/>
        </authorList>
    </citation>
    <scope>NUCLEOTIDE SEQUENCE [LARGE SCALE GENOMIC DNA]</scope>
    <source>
        <strain evidence="2 3">KX18D6</strain>
    </source>
</reference>
<sequence>MDCYCCSGISFEKCCEPIIKKRASAESAEALMRSRFTAYCLGDYQYIFDTYATSQRSDLSVEALAKSAEDTRWFALKARPVSGTNNYVEFSAFYIENKKTGVLHETSQFVFENDEWRYSTGTIHSDTGMIKLGRNDACPCGSTKKYKQCCMRLIK</sequence>
<dbReference type="PANTHER" id="PTHR33747:SF1">
    <property type="entry name" value="ADENYLATE CYCLASE-ASSOCIATED CAP C-TERMINAL DOMAIN-CONTAINING PROTEIN"/>
    <property type="match status" value="1"/>
</dbReference>
<dbReference type="InterPro" id="IPR048469">
    <property type="entry name" value="YchJ-like_M"/>
</dbReference>
<dbReference type="KEGG" id="salk:FBQ74_09705"/>
<dbReference type="Pfam" id="PF17775">
    <property type="entry name" value="YchJ_M-like"/>
    <property type="match status" value="1"/>
</dbReference>
<dbReference type="PANTHER" id="PTHR33747">
    <property type="entry name" value="UPF0225 PROTEIN SCO1677"/>
    <property type="match status" value="1"/>
</dbReference>
<evidence type="ECO:0000259" key="1">
    <source>
        <dbReference type="Pfam" id="PF17775"/>
    </source>
</evidence>
<dbReference type="AlphaFoldDB" id="A0A5B7YIS6"/>
<dbReference type="Gene3D" id="3.10.450.50">
    <property type="match status" value="1"/>
</dbReference>
<proteinExistence type="predicted"/>